<feature type="domain" description="Tyr recombinase" evidence="5">
    <location>
        <begin position="201"/>
        <end position="389"/>
    </location>
</feature>
<evidence type="ECO:0000259" key="5">
    <source>
        <dbReference type="PROSITE" id="PS51898"/>
    </source>
</evidence>
<keyword evidence="3" id="KW-0238">DNA-binding</keyword>
<dbReference type="HOGENOM" id="CLU_027562_0_4_6"/>
<dbReference type="InterPro" id="IPR038488">
    <property type="entry name" value="Integrase_DNA-bd_sf"/>
</dbReference>
<accession>A0A077NSR0</accession>
<dbReference type="GO" id="GO:0015074">
    <property type="term" value="P:DNA integration"/>
    <property type="evidence" value="ECO:0007669"/>
    <property type="project" value="UniProtKB-KW"/>
</dbReference>
<dbReference type="AlphaFoldDB" id="A0A077NSR0"/>
<dbReference type="Gene3D" id="1.10.150.130">
    <property type="match status" value="1"/>
</dbReference>
<dbReference type="InterPro" id="IPR002104">
    <property type="entry name" value="Integrase_catalytic"/>
</dbReference>
<reference evidence="6" key="1">
    <citation type="submission" date="2013-07" db="EMBL/GenBank/DDBJ databases">
        <title>Sub-species coevolution in mutualistic symbiosis.</title>
        <authorList>
            <person name="Murfin K."/>
            <person name="Klassen J."/>
            <person name="Lee M."/>
            <person name="Forst S."/>
            <person name="Stock P."/>
            <person name="Goodrich-Blair H."/>
        </authorList>
    </citation>
    <scope>NUCLEOTIDE SEQUENCE [LARGE SCALE GENOMIC DNA]</scope>
    <source>
        <strain evidence="6">Feltiae Moldova</strain>
    </source>
</reference>
<dbReference type="InterPro" id="IPR013762">
    <property type="entry name" value="Integrase-like_cat_sf"/>
</dbReference>
<dbReference type="Proteomes" id="UP000028487">
    <property type="component" value="Unassembled WGS sequence"/>
</dbReference>
<evidence type="ECO:0000313" key="6">
    <source>
        <dbReference type="EMBL" id="CDH01538.1"/>
    </source>
</evidence>
<evidence type="ECO:0000256" key="3">
    <source>
        <dbReference type="ARBA" id="ARBA00023125"/>
    </source>
</evidence>
<evidence type="ECO:0000256" key="1">
    <source>
        <dbReference type="ARBA" id="ARBA00008857"/>
    </source>
</evidence>
<gene>
    <name evidence="6" type="ORF">XBFM1_2200018</name>
</gene>
<dbReference type="SUPFAM" id="SSF56349">
    <property type="entry name" value="DNA breaking-rejoining enzymes"/>
    <property type="match status" value="1"/>
</dbReference>
<dbReference type="EMBL" id="CBSV010000136">
    <property type="protein sequence ID" value="CDH01538.1"/>
    <property type="molecule type" value="Genomic_DNA"/>
</dbReference>
<dbReference type="InterPro" id="IPR050808">
    <property type="entry name" value="Phage_Integrase"/>
</dbReference>
<sequence length="453" mass="52559">MALSDTWLRSVVGKERDKQIVKSDRDGLSVRITPKGKVVFQFRFQWNGKGERVDIGTYPATSLKDARDEVIRLKGEIESNRNPRFVKKQQKIDAFAEETNEGITRQWYESYCIKNKKEAWGILRSFELHVFPKIGDRPHSLTTLHDWLGLLEELSEHSASISERVLINAKQVHKWGVKRQLIVGEPLVQITGKDLGVSKREGTRVLEDEEIKVLFQSLEKSRASLKYELIVKLLLLFACRLGELLSAEIGHFDLDKKLWSIPPENHKTGSLTGRPLIRPIIPQAEEMIRQLMDMSKGSKYLITKDKSNERLRRSSLSALPYNLMRFAWRKLNYQFPHWSLHDLRRTARTNFSALTEPHVAEIMLGHKLPGVWQVYDKSQYIDEQRKAYGLWWSKVETIVYGDGRVLIFLERVVWGQRLLGLMGHWPEFMKTLASGTLCCDWLTRQKAVPQPMQ</sequence>
<dbReference type="GO" id="GO:0006310">
    <property type="term" value="P:DNA recombination"/>
    <property type="evidence" value="ECO:0007669"/>
    <property type="project" value="UniProtKB-KW"/>
</dbReference>
<keyword evidence="2" id="KW-0229">DNA integration</keyword>
<comment type="similarity">
    <text evidence="1">Belongs to the 'phage' integrase family.</text>
</comment>
<dbReference type="PROSITE" id="PS51898">
    <property type="entry name" value="TYR_RECOMBINASE"/>
    <property type="match status" value="1"/>
</dbReference>
<dbReference type="InterPro" id="IPR010998">
    <property type="entry name" value="Integrase_recombinase_N"/>
</dbReference>
<comment type="caution">
    <text evidence="6">The sequence shown here is derived from an EMBL/GenBank/DDBJ whole genome shotgun (WGS) entry which is preliminary data.</text>
</comment>
<dbReference type="Gene3D" id="1.10.443.10">
    <property type="entry name" value="Intergrase catalytic core"/>
    <property type="match status" value="1"/>
</dbReference>
<dbReference type="Pfam" id="PF00589">
    <property type="entry name" value="Phage_integrase"/>
    <property type="match status" value="1"/>
</dbReference>
<protein>
    <submittedName>
        <fullName evidence="6">Phage integrase</fullName>
    </submittedName>
</protein>
<dbReference type="CDD" id="cd00801">
    <property type="entry name" value="INT_P4_C"/>
    <property type="match status" value="1"/>
</dbReference>
<dbReference type="GO" id="GO:0003677">
    <property type="term" value="F:DNA binding"/>
    <property type="evidence" value="ECO:0007669"/>
    <property type="project" value="UniProtKB-KW"/>
</dbReference>
<evidence type="ECO:0000256" key="2">
    <source>
        <dbReference type="ARBA" id="ARBA00022908"/>
    </source>
</evidence>
<evidence type="ECO:0000256" key="4">
    <source>
        <dbReference type="ARBA" id="ARBA00023172"/>
    </source>
</evidence>
<name>A0A077NSR0_XENBV</name>
<dbReference type="PANTHER" id="PTHR30629:SF2">
    <property type="entry name" value="PROPHAGE INTEGRASE INTS-RELATED"/>
    <property type="match status" value="1"/>
</dbReference>
<dbReference type="Gene3D" id="3.30.160.390">
    <property type="entry name" value="Integrase, DNA-binding domain"/>
    <property type="match status" value="1"/>
</dbReference>
<proteinExistence type="inferred from homology"/>
<dbReference type="PANTHER" id="PTHR30629">
    <property type="entry name" value="PROPHAGE INTEGRASE"/>
    <property type="match status" value="1"/>
</dbReference>
<dbReference type="InterPro" id="IPR011010">
    <property type="entry name" value="DNA_brk_join_enz"/>
</dbReference>
<keyword evidence="4" id="KW-0233">DNA recombination</keyword>
<organism evidence="6">
    <name type="scientific">Xenorhabdus bovienii str. feltiae Moldova</name>
    <dbReference type="NCBI Taxonomy" id="1398200"/>
    <lineage>
        <taxon>Bacteria</taxon>
        <taxon>Pseudomonadati</taxon>
        <taxon>Pseudomonadota</taxon>
        <taxon>Gammaproteobacteria</taxon>
        <taxon>Enterobacterales</taxon>
        <taxon>Morganellaceae</taxon>
        <taxon>Xenorhabdus</taxon>
    </lineage>
</organism>
<dbReference type="Pfam" id="PF13356">
    <property type="entry name" value="Arm-DNA-bind_3"/>
    <property type="match status" value="1"/>
</dbReference>
<dbReference type="InterPro" id="IPR025166">
    <property type="entry name" value="Integrase_DNA_bind_dom"/>
</dbReference>